<dbReference type="AlphaFoldDB" id="A0AA85BMA4"/>
<evidence type="ECO:0000313" key="2">
    <source>
        <dbReference type="Proteomes" id="UP000050791"/>
    </source>
</evidence>
<evidence type="ECO:0000256" key="1">
    <source>
        <dbReference type="SAM" id="Phobius"/>
    </source>
</evidence>
<evidence type="ECO:0008006" key="4">
    <source>
        <dbReference type="Google" id="ProtNLM"/>
    </source>
</evidence>
<evidence type="ECO:0000313" key="3">
    <source>
        <dbReference type="WBParaSite" id="SMTH1_6660.1"/>
    </source>
</evidence>
<organism evidence="2 3">
    <name type="scientific">Schistosoma mattheei</name>
    <dbReference type="NCBI Taxonomy" id="31246"/>
    <lineage>
        <taxon>Eukaryota</taxon>
        <taxon>Metazoa</taxon>
        <taxon>Spiralia</taxon>
        <taxon>Lophotrochozoa</taxon>
        <taxon>Platyhelminthes</taxon>
        <taxon>Trematoda</taxon>
        <taxon>Digenea</taxon>
        <taxon>Strigeidida</taxon>
        <taxon>Schistosomatoidea</taxon>
        <taxon>Schistosomatidae</taxon>
        <taxon>Schistosoma</taxon>
    </lineage>
</organism>
<dbReference type="Proteomes" id="UP000050791">
    <property type="component" value="Unassembled WGS sequence"/>
</dbReference>
<keyword evidence="1" id="KW-1133">Transmembrane helix</keyword>
<keyword evidence="1" id="KW-0812">Transmembrane</keyword>
<reference evidence="3" key="1">
    <citation type="submission" date="2023-11" db="UniProtKB">
        <authorList>
            <consortium name="WormBaseParasite"/>
        </authorList>
    </citation>
    <scope>IDENTIFICATION</scope>
</reference>
<accession>A0AA85BMA4</accession>
<proteinExistence type="predicted"/>
<sequence length="74" mass="8043">MKEERKNLILGCIAITGGILINLTFGYFYTVANMVPYIMGYVQTAIDPYISNQASIWLSAIALAVQGISMPVVA</sequence>
<name>A0AA85BMA4_9TREM</name>
<protein>
    <recommendedName>
        <fullName evidence="4">MFS domain-containing protein</fullName>
    </recommendedName>
</protein>
<dbReference type="WBParaSite" id="SMTH1_6660.1">
    <property type="protein sequence ID" value="SMTH1_6660.1"/>
    <property type="gene ID" value="SMTH1_6660"/>
</dbReference>
<feature type="transmembrane region" description="Helical" evidence="1">
    <location>
        <begin position="7"/>
        <end position="29"/>
    </location>
</feature>
<keyword evidence="1" id="KW-0472">Membrane</keyword>